<accession>A0ABD2LQI6</accession>
<evidence type="ECO:0000313" key="2">
    <source>
        <dbReference type="EMBL" id="KAL3117498.1"/>
    </source>
</evidence>
<keyword evidence="3" id="KW-1185">Reference proteome</keyword>
<sequence>MDVTLPYFNSAGEFVGLDNENGVILFGRWRDEWHQQQEQQHHQQQGQQQQHQQQQGQQNEMQQQQIRRSNAPLVLNGAPWREPIVFSQWREDEENRMQRKRLQRENPEYWSRILEEEKRAGEERRLRDLRLERTWDGYKEGHFERRHNDGSFFEARKFLCSNRQNDFFHFQFVSGVGKAMGGSSGGGGGLW</sequence>
<evidence type="ECO:0000313" key="3">
    <source>
        <dbReference type="Proteomes" id="UP001620626"/>
    </source>
</evidence>
<feature type="compositionally biased region" description="Low complexity" evidence="1">
    <location>
        <begin position="42"/>
        <end position="65"/>
    </location>
</feature>
<proteinExistence type="predicted"/>
<dbReference type="AlphaFoldDB" id="A0ABD2LQI6"/>
<gene>
    <name evidence="2" type="ORF">niasHT_005569</name>
</gene>
<evidence type="ECO:0000256" key="1">
    <source>
        <dbReference type="SAM" id="MobiDB-lite"/>
    </source>
</evidence>
<protein>
    <submittedName>
        <fullName evidence="2">Uncharacterized protein</fullName>
    </submittedName>
</protein>
<organism evidence="2 3">
    <name type="scientific">Heterodera trifolii</name>
    <dbReference type="NCBI Taxonomy" id="157864"/>
    <lineage>
        <taxon>Eukaryota</taxon>
        <taxon>Metazoa</taxon>
        <taxon>Ecdysozoa</taxon>
        <taxon>Nematoda</taxon>
        <taxon>Chromadorea</taxon>
        <taxon>Rhabditida</taxon>
        <taxon>Tylenchina</taxon>
        <taxon>Tylenchomorpha</taxon>
        <taxon>Tylenchoidea</taxon>
        <taxon>Heteroderidae</taxon>
        <taxon>Heteroderinae</taxon>
        <taxon>Heterodera</taxon>
    </lineage>
</organism>
<reference evidence="2 3" key="1">
    <citation type="submission" date="2024-10" db="EMBL/GenBank/DDBJ databases">
        <authorList>
            <person name="Kim D."/>
        </authorList>
    </citation>
    <scope>NUCLEOTIDE SEQUENCE [LARGE SCALE GENOMIC DNA]</scope>
    <source>
        <strain evidence="2">BH-2024</strain>
    </source>
</reference>
<feature type="region of interest" description="Disordered" evidence="1">
    <location>
        <begin position="34"/>
        <end position="73"/>
    </location>
</feature>
<name>A0ABD2LQI6_9BILA</name>
<comment type="caution">
    <text evidence="2">The sequence shown here is derived from an EMBL/GenBank/DDBJ whole genome shotgun (WGS) entry which is preliminary data.</text>
</comment>
<dbReference type="EMBL" id="JBICBT010000321">
    <property type="protein sequence ID" value="KAL3117498.1"/>
    <property type="molecule type" value="Genomic_DNA"/>
</dbReference>
<dbReference type="Proteomes" id="UP001620626">
    <property type="component" value="Unassembled WGS sequence"/>
</dbReference>